<evidence type="ECO:0000256" key="7">
    <source>
        <dbReference type="RuleBase" id="RU363032"/>
    </source>
</evidence>
<name>A0A506XXR5_9MICO</name>
<feature type="transmembrane region" description="Helical" evidence="7">
    <location>
        <begin position="35"/>
        <end position="60"/>
    </location>
</feature>
<dbReference type="GO" id="GO:0055085">
    <property type="term" value="P:transmembrane transport"/>
    <property type="evidence" value="ECO:0007669"/>
    <property type="project" value="InterPro"/>
</dbReference>
<gene>
    <name evidence="9" type="ORF">FJ657_12580</name>
</gene>
<evidence type="ECO:0000256" key="2">
    <source>
        <dbReference type="ARBA" id="ARBA00022448"/>
    </source>
</evidence>
<proteinExistence type="inferred from homology"/>
<dbReference type="Pfam" id="PF00528">
    <property type="entry name" value="BPD_transp_1"/>
    <property type="match status" value="1"/>
</dbReference>
<evidence type="ECO:0000313" key="9">
    <source>
        <dbReference type="EMBL" id="TPW75046.1"/>
    </source>
</evidence>
<evidence type="ECO:0000313" key="10">
    <source>
        <dbReference type="Proteomes" id="UP000316252"/>
    </source>
</evidence>
<feature type="transmembrane region" description="Helical" evidence="7">
    <location>
        <begin position="136"/>
        <end position="155"/>
    </location>
</feature>
<dbReference type="CDD" id="cd06261">
    <property type="entry name" value="TM_PBP2"/>
    <property type="match status" value="1"/>
</dbReference>
<evidence type="ECO:0000256" key="1">
    <source>
        <dbReference type="ARBA" id="ARBA00004651"/>
    </source>
</evidence>
<dbReference type="InterPro" id="IPR000515">
    <property type="entry name" value="MetI-like"/>
</dbReference>
<keyword evidence="5 7" id="KW-1133">Transmembrane helix</keyword>
<dbReference type="OrthoDB" id="2063054at2"/>
<protein>
    <submittedName>
        <fullName evidence="9">Carbohydrate ABC transporter permease</fullName>
    </submittedName>
</protein>
<comment type="subcellular location">
    <subcellularLocation>
        <location evidence="1 7">Cell membrane</location>
        <topology evidence="1 7">Multi-pass membrane protein</topology>
    </subcellularLocation>
</comment>
<organism evidence="9 10">
    <name type="scientific">Schumannella soli</name>
    <dbReference type="NCBI Taxonomy" id="2590779"/>
    <lineage>
        <taxon>Bacteria</taxon>
        <taxon>Bacillati</taxon>
        <taxon>Actinomycetota</taxon>
        <taxon>Actinomycetes</taxon>
        <taxon>Micrococcales</taxon>
        <taxon>Microbacteriaceae</taxon>
        <taxon>Schumannella</taxon>
    </lineage>
</organism>
<sequence length="303" mass="33039">MSAAVTSTARAQAVAKERLRALAARRKPTSPGDRALSIVLTTVIALGAVVMIAPFIWLFVATTHTTSDIFSSPPALLPGPEFWNNLKGLLDSVKFGDAIRNSVVVSLLFTFFGLIICSAAGYAFAKFTFRGRDLMFGLLIASLALPGQVTLVPLFKIMVQLGWLDSYQALILPDLAMPFGIFLMRQAMQAVPDEPLQAGRIDGAGEFRIFFRLVLPIMRPSLAALAIFLFLARWNDFVYPLIIQRNPESYTLPVALATLRGIGTTDYGQLLTGTFISILPVLAMFLFLQRHFVAGLLGGSVKQ</sequence>
<keyword evidence="3" id="KW-1003">Cell membrane</keyword>
<evidence type="ECO:0000256" key="5">
    <source>
        <dbReference type="ARBA" id="ARBA00022989"/>
    </source>
</evidence>
<comment type="similarity">
    <text evidence="7">Belongs to the binding-protein-dependent transport system permease family.</text>
</comment>
<dbReference type="PANTHER" id="PTHR43744">
    <property type="entry name" value="ABC TRANSPORTER PERMEASE PROTEIN MG189-RELATED-RELATED"/>
    <property type="match status" value="1"/>
</dbReference>
<reference evidence="9 10" key="1">
    <citation type="submission" date="2019-06" db="EMBL/GenBank/DDBJ databases">
        <authorList>
            <person name="Li F."/>
        </authorList>
    </citation>
    <scope>NUCLEOTIDE SEQUENCE [LARGE SCALE GENOMIC DNA]</scope>
    <source>
        <strain evidence="9 10">10F1D-1</strain>
    </source>
</reference>
<dbReference type="PANTHER" id="PTHR43744:SF12">
    <property type="entry name" value="ABC TRANSPORTER PERMEASE PROTEIN MG189-RELATED"/>
    <property type="match status" value="1"/>
</dbReference>
<feature type="transmembrane region" description="Helical" evidence="7">
    <location>
        <begin position="103"/>
        <end position="124"/>
    </location>
</feature>
<comment type="caution">
    <text evidence="9">The sequence shown here is derived from an EMBL/GenBank/DDBJ whole genome shotgun (WGS) entry which is preliminary data.</text>
</comment>
<feature type="transmembrane region" description="Helical" evidence="7">
    <location>
        <begin position="209"/>
        <end position="231"/>
    </location>
</feature>
<keyword evidence="2 7" id="KW-0813">Transport</keyword>
<dbReference type="Gene3D" id="1.10.3720.10">
    <property type="entry name" value="MetI-like"/>
    <property type="match status" value="1"/>
</dbReference>
<dbReference type="Proteomes" id="UP000316252">
    <property type="component" value="Unassembled WGS sequence"/>
</dbReference>
<evidence type="ECO:0000256" key="4">
    <source>
        <dbReference type="ARBA" id="ARBA00022692"/>
    </source>
</evidence>
<dbReference type="GO" id="GO:0005886">
    <property type="term" value="C:plasma membrane"/>
    <property type="evidence" value="ECO:0007669"/>
    <property type="project" value="UniProtKB-SubCell"/>
</dbReference>
<keyword evidence="10" id="KW-1185">Reference proteome</keyword>
<keyword evidence="4 7" id="KW-0812">Transmembrane</keyword>
<accession>A0A506XXR5</accession>
<dbReference type="SUPFAM" id="SSF161098">
    <property type="entry name" value="MetI-like"/>
    <property type="match status" value="1"/>
</dbReference>
<dbReference type="RefSeq" id="WP_141164074.1">
    <property type="nucleotide sequence ID" value="NZ_VHQG01000003.1"/>
</dbReference>
<dbReference type="InterPro" id="IPR035906">
    <property type="entry name" value="MetI-like_sf"/>
</dbReference>
<feature type="transmembrane region" description="Helical" evidence="7">
    <location>
        <begin position="267"/>
        <end position="288"/>
    </location>
</feature>
<keyword evidence="6 7" id="KW-0472">Membrane</keyword>
<evidence type="ECO:0000256" key="6">
    <source>
        <dbReference type="ARBA" id="ARBA00023136"/>
    </source>
</evidence>
<evidence type="ECO:0000256" key="3">
    <source>
        <dbReference type="ARBA" id="ARBA00022475"/>
    </source>
</evidence>
<dbReference type="AlphaFoldDB" id="A0A506XXR5"/>
<dbReference type="PROSITE" id="PS50928">
    <property type="entry name" value="ABC_TM1"/>
    <property type="match status" value="1"/>
</dbReference>
<feature type="domain" description="ABC transmembrane type-1" evidence="8">
    <location>
        <begin position="99"/>
        <end position="288"/>
    </location>
</feature>
<evidence type="ECO:0000259" key="8">
    <source>
        <dbReference type="PROSITE" id="PS50928"/>
    </source>
</evidence>
<dbReference type="EMBL" id="VHQG01000003">
    <property type="protein sequence ID" value="TPW75046.1"/>
    <property type="molecule type" value="Genomic_DNA"/>
</dbReference>